<feature type="domain" description="F-box" evidence="1">
    <location>
        <begin position="11"/>
        <end position="51"/>
    </location>
</feature>
<organism evidence="2 3">
    <name type="scientific">Acorus calamus</name>
    <name type="common">Sweet flag</name>
    <dbReference type="NCBI Taxonomy" id="4465"/>
    <lineage>
        <taxon>Eukaryota</taxon>
        <taxon>Viridiplantae</taxon>
        <taxon>Streptophyta</taxon>
        <taxon>Embryophyta</taxon>
        <taxon>Tracheophyta</taxon>
        <taxon>Spermatophyta</taxon>
        <taxon>Magnoliopsida</taxon>
        <taxon>Liliopsida</taxon>
        <taxon>Acoraceae</taxon>
        <taxon>Acorus</taxon>
    </lineage>
</organism>
<dbReference type="Gene3D" id="2.120.10.80">
    <property type="entry name" value="Kelch-type beta propeller"/>
    <property type="match status" value="1"/>
</dbReference>
<dbReference type="Gene3D" id="1.20.1280.50">
    <property type="match status" value="1"/>
</dbReference>
<dbReference type="SMART" id="SM00612">
    <property type="entry name" value="Kelch"/>
    <property type="match status" value="2"/>
</dbReference>
<dbReference type="SUPFAM" id="SSF81383">
    <property type="entry name" value="F-box domain"/>
    <property type="match status" value="1"/>
</dbReference>
<dbReference type="InterPro" id="IPR015915">
    <property type="entry name" value="Kelch-typ_b-propeller"/>
</dbReference>
<comment type="caution">
    <text evidence="2">The sequence shown here is derived from an EMBL/GenBank/DDBJ whole genome shotgun (WGS) entry which is preliminary data.</text>
</comment>
<gene>
    <name evidence="2" type="ORF">QJS10_CPA10g00278</name>
</gene>
<evidence type="ECO:0000259" key="1">
    <source>
        <dbReference type="SMART" id="SM00256"/>
    </source>
</evidence>
<dbReference type="CDD" id="cd22152">
    <property type="entry name" value="F-box_AtAFR-like"/>
    <property type="match status" value="1"/>
</dbReference>
<reference evidence="2" key="2">
    <citation type="submission" date="2023-06" db="EMBL/GenBank/DDBJ databases">
        <authorList>
            <person name="Ma L."/>
            <person name="Liu K.-W."/>
            <person name="Li Z."/>
            <person name="Hsiao Y.-Y."/>
            <person name="Qi Y."/>
            <person name="Fu T."/>
            <person name="Tang G."/>
            <person name="Zhang D."/>
            <person name="Sun W.-H."/>
            <person name="Liu D.-K."/>
            <person name="Li Y."/>
            <person name="Chen G.-Z."/>
            <person name="Liu X.-D."/>
            <person name="Liao X.-Y."/>
            <person name="Jiang Y.-T."/>
            <person name="Yu X."/>
            <person name="Hao Y."/>
            <person name="Huang J."/>
            <person name="Zhao X.-W."/>
            <person name="Ke S."/>
            <person name="Chen Y.-Y."/>
            <person name="Wu W.-L."/>
            <person name="Hsu J.-L."/>
            <person name="Lin Y.-F."/>
            <person name="Huang M.-D."/>
            <person name="Li C.-Y."/>
            <person name="Huang L."/>
            <person name="Wang Z.-W."/>
            <person name="Zhao X."/>
            <person name="Zhong W.-Y."/>
            <person name="Peng D.-H."/>
            <person name="Ahmad S."/>
            <person name="Lan S."/>
            <person name="Zhang J.-S."/>
            <person name="Tsai W.-C."/>
            <person name="Van De Peer Y."/>
            <person name="Liu Z.-J."/>
        </authorList>
    </citation>
    <scope>NUCLEOTIDE SEQUENCE</scope>
    <source>
        <strain evidence="2">CP</strain>
        <tissue evidence="2">Leaves</tissue>
    </source>
</reference>
<protein>
    <submittedName>
        <fullName evidence="2">F-box/kelch-repeat protein</fullName>
    </submittedName>
</protein>
<dbReference type="InterPro" id="IPR044595">
    <property type="entry name" value="KMD1-4"/>
</dbReference>
<dbReference type="Pfam" id="PF00646">
    <property type="entry name" value="F-box"/>
    <property type="match status" value="1"/>
</dbReference>
<proteinExistence type="predicted"/>
<dbReference type="GO" id="GO:2000762">
    <property type="term" value="P:regulation of phenylpropanoid metabolic process"/>
    <property type="evidence" value="ECO:0007669"/>
    <property type="project" value="InterPro"/>
</dbReference>
<dbReference type="Proteomes" id="UP001180020">
    <property type="component" value="Unassembled WGS sequence"/>
</dbReference>
<dbReference type="InterPro" id="IPR006652">
    <property type="entry name" value="Kelch_1"/>
</dbReference>
<keyword evidence="3" id="KW-1185">Reference proteome</keyword>
<dbReference type="EMBL" id="JAUJYO010000010">
    <property type="protein sequence ID" value="KAK1307256.1"/>
    <property type="molecule type" value="Genomic_DNA"/>
</dbReference>
<dbReference type="SMART" id="SM00256">
    <property type="entry name" value="FBOX"/>
    <property type="match status" value="1"/>
</dbReference>
<dbReference type="SUPFAM" id="SSF117281">
    <property type="entry name" value="Kelch motif"/>
    <property type="match status" value="1"/>
</dbReference>
<dbReference type="PANTHER" id="PTHR46407:SF4">
    <property type="entry name" value="F-BOX DOMAIN-CONTAINING PROTEIN"/>
    <property type="match status" value="1"/>
</dbReference>
<dbReference type="AlphaFoldDB" id="A0AAV9E1J6"/>
<evidence type="ECO:0000313" key="3">
    <source>
        <dbReference type="Proteomes" id="UP001180020"/>
    </source>
</evidence>
<accession>A0AAV9E1J6</accession>
<reference evidence="2" key="1">
    <citation type="journal article" date="2023" name="Nat. Commun.">
        <title>Diploid and tetraploid genomes of Acorus and the evolution of monocots.</title>
        <authorList>
            <person name="Ma L."/>
            <person name="Liu K.W."/>
            <person name="Li Z."/>
            <person name="Hsiao Y.Y."/>
            <person name="Qi Y."/>
            <person name="Fu T."/>
            <person name="Tang G.D."/>
            <person name="Zhang D."/>
            <person name="Sun W.H."/>
            <person name="Liu D.K."/>
            <person name="Li Y."/>
            <person name="Chen G.Z."/>
            <person name="Liu X.D."/>
            <person name="Liao X.Y."/>
            <person name="Jiang Y.T."/>
            <person name="Yu X."/>
            <person name="Hao Y."/>
            <person name="Huang J."/>
            <person name="Zhao X.W."/>
            <person name="Ke S."/>
            <person name="Chen Y.Y."/>
            <person name="Wu W.L."/>
            <person name="Hsu J.L."/>
            <person name="Lin Y.F."/>
            <person name="Huang M.D."/>
            <person name="Li C.Y."/>
            <person name="Huang L."/>
            <person name="Wang Z.W."/>
            <person name="Zhao X."/>
            <person name="Zhong W.Y."/>
            <person name="Peng D.H."/>
            <person name="Ahmad S."/>
            <person name="Lan S."/>
            <person name="Zhang J.S."/>
            <person name="Tsai W.C."/>
            <person name="Van de Peer Y."/>
            <person name="Liu Z.J."/>
        </authorList>
    </citation>
    <scope>NUCLEOTIDE SEQUENCE</scope>
    <source>
        <strain evidence="2">CP</strain>
    </source>
</reference>
<sequence>MIMESDLIPGLPEEIAIECLIRLTYKSHHLARRVSKSWRSLIDGRDLYLLRRQSSQTHTVACLVQALSSSTAEPTSAKPSRTTTAYGVTVFDPISNDWELLPPIPIYPHGLPLFCQVVGTEGKLIVLGGWDPISWDPVKDVWVYDFRLGSWRRGSDMPCARSFFAAGAVDGVVYVSGGHDASKNALRTASAYDVGKDVWVGLADMGEGRDECEGVVVGKEFWVVGGYGTDAQGRFVGSAEVLDLGGGDGGWRRVEGVWDEGRCPRGCVGVGGDGERGVVSCADADAAVRVGTCAVRVGDCTVLTGSVSPGEANGVVLVRGGKREAVEVPGEFSGFVLCGCSVEI</sequence>
<dbReference type="InterPro" id="IPR001810">
    <property type="entry name" value="F-box_dom"/>
</dbReference>
<dbReference type="InterPro" id="IPR036047">
    <property type="entry name" value="F-box-like_dom_sf"/>
</dbReference>
<dbReference type="Pfam" id="PF01344">
    <property type="entry name" value="Kelch_1"/>
    <property type="match status" value="2"/>
</dbReference>
<dbReference type="PANTHER" id="PTHR46407">
    <property type="entry name" value="OS02G0208700 PROTEIN"/>
    <property type="match status" value="1"/>
</dbReference>
<name>A0AAV9E1J6_ACOCL</name>
<evidence type="ECO:0000313" key="2">
    <source>
        <dbReference type="EMBL" id="KAK1307256.1"/>
    </source>
</evidence>
<dbReference type="GO" id="GO:0080037">
    <property type="term" value="P:negative regulation of cytokinin-activated signaling pathway"/>
    <property type="evidence" value="ECO:0007669"/>
    <property type="project" value="InterPro"/>
</dbReference>